<name>A0A238KNH3_9RHOB</name>
<dbReference type="EMBL" id="FXYD01000006">
    <property type="protein sequence ID" value="SMX44384.1"/>
    <property type="molecule type" value="Genomic_DNA"/>
</dbReference>
<organism evidence="2 3">
    <name type="scientific">Octadecabacter ascidiaceicola</name>
    <dbReference type="NCBI Taxonomy" id="1655543"/>
    <lineage>
        <taxon>Bacteria</taxon>
        <taxon>Pseudomonadati</taxon>
        <taxon>Pseudomonadota</taxon>
        <taxon>Alphaproteobacteria</taxon>
        <taxon>Rhodobacterales</taxon>
        <taxon>Roseobacteraceae</taxon>
        <taxon>Octadecabacter</taxon>
    </lineage>
</organism>
<dbReference type="AlphaFoldDB" id="A0A238KNH3"/>
<keyword evidence="1" id="KW-0472">Membrane</keyword>
<evidence type="ECO:0000313" key="3">
    <source>
        <dbReference type="Proteomes" id="UP000203464"/>
    </source>
</evidence>
<reference evidence="3" key="1">
    <citation type="submission" date="2017-05" db="EMBL/GenBank/DDBJ databases">
        <authorList>
            <person name="Rodrigo-Torres L."/>
            <person name="Arahal R. D."/>
            <person name="Lucena T."/>
        </authorList>
    </citation>
    <scope>NUCLEOTIDE SEQUENCE [LARGE SCALE GENOMIC DNA]</scope>
    <source>
        <strain evidence="3">CECT 8868</strain>
    </source>
</reference>
<sequence length="32" mass="3293">MSWLSRNAPQIEAVAATVTALVAIIAVVGVKI</sequence>
<proteinExistence type="predicted"/>
<feature type="transmembrane region" description="Helical" evidence="1">
    <location>
        <begin position="13"/>
        <end position="30"/>
    </location>
</feature>
<protein>
    <submittedName>
        <fullName evidence="2">Uncharacterized protein</fullName>
    </submittedName>
</protein>
<evidence type="ECO:0000313" key="2">
    <source>
        <dbReference type="EMBL" id="SMX44384.1"/>
    </source>
</evidence>
<dbReference type="Proteomes" id="UP000203464">
    <property type="component" value="Unassembled WGS sequence"/>
</dbReference>
<evidence type="ECO:0000256" key="1">
    <source>
        <dbReference type="SAM" id="Phobius"/>
    </source>
</evidence>
<keyword evidence="1" id="KW-0812">Transmembrane</keyword>
<keyword evidence="1" id="KW-1133">Transmembrane helix</keyword>
<keyword evidence="3" id="KW-1185">Reference proteome</keyword>
<gene>
    <name evidence="2" type="ORF">OCA8868_03135</name>
</gene>
<accession>A0A238KNH3</accession>